<accession>A0A0V0GZY1</accession>
<feature type="non-terminal residue" evidence="1">
    <location>
        <position position="1"/>
    </location>
</feature>
<evidence type="ECO:0000313" key="1">
    <source>
        <dbReference type="EMBL" id="JAP13656.1"/>
    </source>
</evidence>
<protein>
    <submittedName>
        <fullName evidence="1">Putative ovule protein</fullName>
    </submittedName>
</protein>
<dbReference type="EMBL" id="GEDG01027708">
    <property type="protein sequence ID" value="JAP13656.1"/>
    <property type="molecule type" value="Transcribed_RNA"/>
</dbReference>
<proteinExistence type="predicted"/>
<dbReference type="AlphaFoldDB" id="A0A0V0GZY1"/>
<name>A0A0V0GZY1_SOLCH</name>
<sequence>SLAQPNRLLLVAVAVAVGKYVQSRRSDRKGRCIMGPFPAGMLDSSKWKGITRISVVNFKGNDC</sequence>
<organism evidence="1">
    <name type="scientific">Solanum chacoense</name>
    <name type="common">Chaco potato</name>
    <dbReference type="NCBI Taxonomy" id="4108"/>
    <lineage>
        <taxon>Eukaryota</taxon>
        <taxon>Viridiplantae</taxon>
        <taxon>Streptophyta</taxon>
        <taxon>Embryophyta</taxon>
        <taxon>Tracheophyta</taxon>
        <taxon>Spermatophyta</taxon>
        <taxon>Magnoliopsida</taxon>
        <taxon>eudicotyledons</taxon>
        <taxon>Gunneridae</taxon>
        <taxon>Pentapetalae</taxon>
        <taxon>asterids</taxon>
        <taxon>lamiids</taxon>
        <taxon>Solanales</taxon>
        <taxon>Solanaceae</taxon>
        <taxon>Solanoideae</taxon>
        <taxon>Solaneae</taxon>
        <taxon>Solanum</taxon>
    </lineage>
</organism>
<reference evidence="1" key="1">
    <citation type="submission" date="2015-12" db="EMBL/GenBank/DDBJ databases">
        <title>Gene expression during late stages of embryo sac development: a critical building block for successful pollen-pistil interactions.</title>
        <authorList>
            <person name="Liu Y."/>
            <person name="Joly V."/>
            <person name="Sabar M."/>
            <person name="Matton D.P."/>
        </authorList>
    </citation>
    <scope>NUCLEOTIDE SEQUENCE</scope>
</reference>